<evidence type="ECO:0000313" key="2">
    <source>
        <dbReference type="Proteomes" id="UP000265618"/>
    </source>
</evidence>
<protein>
    <submittedName>
        <fullName evidence="1">Uncharacterized protein</fullName>
    </submittedName>
</protein>
<sequence>MAQTANEASAEPAMPQAQHVGDIYVQGDDTYDAYLLRHKGETACVYSPPYGSGGVTISERAKALLEQHWELCAARGIEEEERYGDKYEPYRFQPFLAWLLEVYLPKGEGEVKEMYRGRNHERLDVQWVAVSDPWAVEVTTYDGSESVSTSEERRVMLSAADALRDPSLSEAEKVALALDSLDQYRERCAGHLDNYIS</sequence>
<keyword evidence="2" id="KW-1185">Reference proteome</keyword>
<organism evidence="1 2">
    <name type="scientific">Kipferlia bialata</name>
    <dbReference type="NCBI Taxonomy" id="797122"/>
    <lineage>
        <taxon>Eukaryota</taxon>
        <taxon>Metamonada</taxon>
        <taxon>Carpediemonas-like organisms</taxon>
        <taxon>Kipferlia</taxon>
    </lineage>
</organism>
<proteinExistence type="predicted"/>
<evidence type="ECO:0000313" key="1">
    <source>
        <dbReference type="EMBL" id="GCA62012.1"/>
    </source>
</evidence>
<comment type="caution">
    <text evidence="1">The sequence shown here is derived from an EMBL/GenBank/DDBJ whole genome shotgun (WGS) entry which is preliminary data.</text>
</comment>
<gene>
    <name evidence="1" type="ORF">KIPB_000625</name>
</gene>
<dbReference type="EMBL" id="BDIP01000076">
    <property type="protein sequence ID" value="GCA62012.1"/>
    <property type="molecule type" value="Genomic_DNA"/>
</dbReference>
<name>A0A391NZS2_9EUKA</name>
<dbReference type="AlphaFoldDB" id="A0A391NZS2"/>
<reference evidence="1 2" key="1">
    <citation type="journal article" date="2018" name="PLoS ONE">
        <title>The draft genome of Kipferlia bialata reveals reductive genome evolution in fornicate parasites.</title>
        <authorList>
            <person name="Tanifuji G."/>
            <person name="Takabayashi S."/>
            <person name="Kume K."/>
            <person name="Takagi M."/>
            <person name="Nakayama T."/>
            <person name="Kamikawa R."/>
            <person name="Inagaki Y."/>
            <person name="Hashimoto T."/>
        </authorList>
    </citation>
    <scope>NUCLEOTIDE SEQUENCE [LARGE SCALE GENOMIC DNA]</scope>
    <source>
        <strain evidence="1">NY0173</strain>
    </source>
</reference>
<accession>A0A391NZS2</accession>
<dbReference type="Proteomes" id="UP000265618">
    <property type="component" value="Unassembled WGS sequence"/>
</dbReference>